<dbReference type="InterPro" id="IPR006427">
    <property type="entry name" value="Portal_HK97"/>
</dbReference>
<dbReference type="EMBL" id="JAPDDR010000016">
    <property type="protein sequence ID" value="MCW1916607.1"/>
    <property type="molecule type" value="Genomic_DNA"/>
</dbReference>
<accession>A0ABT3GAC8</accession>
<dbReference type="RefSeq" id="WP_264516187.1">
    <property type="nucleotide sequence ID" value="NZ_JAPDDR010000016.1"/>
</dbReference>
<keyword evidence="2" id="KW-1185">Reference proteome</keyword>
<protein>
    <submittedName>
        <fullName evidence="1">Phage portal protein</fullName>
    </submittedName>
</protein>
<organism evidence="1 2">
    <name type="scientific">Luteolibacter rhizosphaerae</name>
    <dbReference type="NCBI Taxonomy" id="2989719"/>
    <lineage>
        <taxon>Bacteria</taxon>
        <taxon>Pseudomonadati</taxon>
        <taxon>Verrucomicrobiota</taxon>
        <taxon>Verrucomicrobiia</taxon>
        <taxon>Verrucomicrobiales</taxon>
        <taxon>Verrucomicrobiaceae</taxon>
        <taxon>Luteolibacter</taxon>
    </lineage>
</organism>
<comment type="caution">
    <text evidence="1">The sequence shown here is derived from an EMBL/GenBank/DDBJ whole genome shotgun (WGS) entry which is preliminary data.</text>
</comment>
<sequence length="425" mass="46809">MFRRFQAAVAAFSASANTPAVPLDGSPSQGNLDVTAPISDWRRMWGDGEGGTSSADRLAAVYGCVSVIASSIAAMPLQLYRSSGDKRERERKHRLAGFLGDAPNEAMTWPQLREALLYTMILRGNSHSRQFWSGGFVREMFPLPLGTVTSKITDLRRVVYEIGTNPWKVPAGNFSKPDVAHFKALSADGIDGINPIKHCRLSTAAAAALATYGKNSAEDGQPIRGIITAQTTFKNPDQAKQVRQRWSEAWRGAQNGDGVAIFEGGDMKFHQVTMSMRDAQFIESMSFSVEEICRIFNVPPHKVQKLDRATFNNIEHLSQEFYMATLVPWIVRVEATLNQCLLTKGDREAGYYLRHNADGLLRGDLKSRAEAYSKMVGSALKTPNECRALEDLPPMEGGDQLLFPTNHVPLVKLGQELAPEPPSDP</sequence>
<dbReference type="Pfam" id="PF04860">
    <property type="entry name" value="Phage_portal"/>
    <property type="match status" value="1"/>
</dbReference>
<evidence type="ECO:0000313" key="1">
    <source>
        <dbReference type="EMBL" id="MCW1916607.1"/>
    </source>
</evidence>
<reference evidence="1" key="1">
    <citation type="submission" date="2022-10" db="EMBL/GenBank/DDBJ databases">
        <title>Luteolibacter sp. GHJ8, whole genome shotgun sequencing project.</title>
        <authorList>
            <person name="Zhao G."/>
            <person name="Shen L."/>
        </authorList>
    </citation>
    <scope>NUCLEOTIDE SEQUENCE</scope>
    <source>
        <strain evidence="1">GHJ8</strain>
    </source>
</reference>
<dbReference type="Proteomes" id="UP001165653">
    <property type="component" value="Unassembled WGS sequence"/>
</dbReference>
<name>A0ABT3GAC8_9BACT</name>
<dbReference type="InterPro" id="IPR006944">
    <property type="entry name" value="Phage/GTA_portal"/>
</dbReference>
<proteinExistence type="predicted"/>
<evidence type="ECO:0000313" key="2">
    <source>
        <dbReference type="Proteomes" id="UP001165653"/>
    </source>
</evidence>
<dbReference type="NCBIfam" id="TIGR01537">
    <property type="entry name" value="portal_HK97"/>
    <property type="match status" value="1"/>
</dbReference>
<gene>
    <name evidence="1" type="ORF">OJ996_23675</name>
</gene>